<organism evidence="1 2">
    <name type="scientific">Oryza sativa subsp. japonica</name>
    <name type="common">Rice</name>
    <dbReference type="NCBI Taxonomy" id="39947"/>
    <lineage>
        <taxon>Eukaryota</taxon>
        <taxon>Viridiplantae</taxon>
        <taxon>Streptophyta</taxon>
        <taxon>Embryophyta</taxon>
        <taxon>Tracheophyta</taxon>
        <taxon>Spermatophyta</taxon>
        <taxon>Magnoliopsida</taxon>
        <taxon>Liliopsida</taxon>
        <taxon>Poales</taxon>
        <taxon>Poaceae</taxon>
        <taxon>BOP clade</taxon>
        <taxon>Oryzoideae</taxon>
        <taxon>Oryzeae</taxon>
        <taxon>Oryzinae</taxon>
        <taxon>Oryza</taxon>
        <taxon>Oryza sativa</taxon>
    </lineage>
</organism>
<gene>
    <name evidence="1" type="ORF">OSJNBa0093I13.19</name>
</gene>
<dbReference type="AlphaFoldDB" id="Q10K75"/>
<accession>Q10K75</accession>
<reference evidence="2" key="1">
    <citation type="journal article" date="2005" name="Nature">
        <title>The map-based sequence of the rice genome.</title>
        <authorList>
            <consortium name="International rice genome sequencing project (IRGSP)"/>
            <person name="Matsumoto T."/>
            <person name="Wu J."/>
            <person name="Kanamori H."/>
            <person name="Katayose Y."/>
            <person name="Fujisawa M."/>
            <person name="Namiki N."/>
            <person name="Mizuno H."/>
            <person name="Yamamoto K."/>
            <person name="Antonio B.A."/>
            <person name="Baba T."/>
            <person name="Sakata K."/>
            <person name="Nagamura Y."/>
            <person name="Aoki H."/>
            <person name="Arikawa K."/>
            <person name="Arita K."/>
            <person name="Bito T."/>
            <person name="Chiden Y."/>
            <person name="Fujitsuka N."/>
            <person name="Fukunaka R."/>
            <person name="Hamada M."/>
            <person name="Harada C."/>
            <person name="Hayashi A."/>
            <person name="Hijishita S."/>
            <person name="Honda M."/>
            <person name="Hosokawa S."/>
            <person name="Ichikawa Y."/>
            <person name="Idonuma A."/>
            <person name="Iijima M."/>
            <person name="Ikeda M."/>
            <person name="Ikeno M."/>
            <person name="Ito K."/>
            <person name="Ito S."/>
            <person name="Ito T."/>
            <person name="Ito Y."/>
            <person name="Ito Y."/>
            <person name="Iwabuchi A."/>
            <person name="Kamiya K."/>
            <person name="Karasawa W."/>
            <person name="Kurita K."/>
            <person name="Katagiri S."/>
            <person name="Kikuta A."/>
            <person name="Kobayashi H."/>
            <person name="Kobayashi N."/>
            <person name="Machita K."/>
            <person name="Maehara T."/>
            <person name="Masukawa M."/>
            <person name="Mizubayashi T."/>
            <person name="Mukai Y."/>
            <person name="Nagasaki H."/>
            <person name="Nagata Y."/>
            <person name="Naito S."/>
            <person name="Nakashima M."/>
            <person name="Nakama Y."/>
            <person name="Nakamichi Y."/>
            <person name="Nakamura M."/>
            <person name="Meguro A."/>
            <person name="Negishi M."/>
            <person name="Ohta I."/>
            <person name="Ohta T."/>
            <person name="Okamoto M."/>
            <person name="Ono N."/>
            <person name="Saji S."/>
            <person name="Sakaguchi M."/>
            <person name="Sakai K."/>
            <person name="Shibata M."/>
            <person name="Shimokawa T."/>
            <person name="Song J."/>
            <person name="Takazaki Y."/>
            <person name="Terasawa K."/>
            <person name="Tsugane M."/>
            <person name="Tsuji K."/>
            <person name="Ueda S."/>
            <person name="Waki K."/>
            <person name="Yamagata H."/>
            <person name="Yamamoto M."/>
            <person name="Yamamoto S."/>
            <person name="Yamane H."/>
            <person name="Yoshiki S."/>
            <person name="Yoshihara R."/>
            <person name="Yukawa K."/>
            <person name="Zhong H."/>
            <person name="Yano M."/>
            <person name="Yuan Q."/>
            <person name="Ouyang S."/>
            <person name="Liu J."/>
            <person name="Jones K.M."/>
            <person name="Gansberger K."/>
            <person name="Moffat K."/>
            <person name="Hill J."/>
            <person name="Bera J."/>
            <person name="Fadrosh D."/>
            <person name="Jin S."/>
            <person name="Johri S."/>
            <person name="Kim M."/>
            <person name="Overton L."/>
            <person name="Reardon M."/>
            <person name="Tsitrin T."/>
            <person name="Vuong H."/>
            <person name="Weaver B."/>
            <person name="Ciecko A."/>
            <person name="Tallon L."/>
            <person name="Jackson J."/>
            <person name="Pai G."/>
            <person name="Aken S.V."/>
            <person name="Utterback T."/>
            <person name="Reidmuller S."/>
            <person name="Feldblyum T."/>
            <person name="Hsiao J."/>
            <person name="Zismann V."/>
            <person name="Iobst S."/>
            <person name="de Vazeille A.R."/>
            <person name="Buell C.R."/>
            <person name="Ying K."/>
            <person name="Li Y."/>
            <person name="Lu T."/>
            <person name="Huang Y."/>
            <person name="Zhao Q."/>
            <person name="Feng Q."/>
            <person name="Zhang L."/>
            <person name="Zhu J."/>
            <person name="Weng Q."/>
            <person name="Mu J."/>
            <person name="Lu Y."/>
            <person name="Fan D."/>
            <person name="Liu Y."/>
            <person name="Guan J."/>
            <person name="Zhang Y."/>
            <person name="Yu S."/>
            <person name="Liu X."/>
            <person name="Zhang Y."/>
            <person name="Hong G."/>
            <person name="Han B."/>
            <person name="Choisne N."/>
            <person name="Demange N."/>
            <person name="Orjeda G."/>
            <person name="Samain S."/>
            <person name="Cattolico L."/>
            <person name="Pelletier E."/>
            <person name="Couloux A."/>
            <person name="Segurens B."/>
            <person name="Wincker P."/>
            <person name="D'Hont A."/>
            <person name="Scarpelli C."/>
            <person name="Weissenbach J."/>
            <person name="Salanoubat M."/>
            <person name="Quetier F."/>
            <person name="Yu Y."/>
            <person name="Kim H.R."/>
            <person name="Rambo T."/>
            <person name="Currie J."/>
            <person name="Collura K."/>
            <person name="Luo M."/>
            <person name="Yang T."/>
            <person name="Ammiraju J.S.S."/>
            <person name="Engler F."/>
            <person name="Soderlund C."/>
            <person name="Wing R.A."/>
            <person name="Palmer L.E."/>
            <person name="de la Bastide M."/>
            <person name="Spiegel L."/>
            <person name="Nascimento L."/>
            <person name="Zutavern T."/>
            <person name="O'Shaughnessy A."/>
            <person name="Dike S."/>
            <person name="Dedhia N."/>
            <person name="Preston R."/>
            <person name="Balija V."/>
            <person name="McCombie W.R."/>
            <person name="Chow T."/>
            <person name="Chen H."/>
            <person name="Chung M."/>
            <person name="Chen C."/>
            <person name="Shaw J."/>
            <person name="Wu H."/>
            <person name="Hsiao K."/>
            <person name="Chao Y."/>
            <person name="Chu M."/>
            <person name="Cheng C."/>
            <person name="Hour A."/>
            <person name="Lee P."/>
            <person name="Lin S."/>
            <person name="Lin Y."/>
            <person name="Liou J."/>
            <person name="Liu S."/>
            <person name="Hsing Y."/>
            <person name="Raghuvanshi S."/>
            <person name="Mohanty A."/>
            <person name="Bharti A.K."/>
            <person name="Gaur A."/>
            <person name="Gupta V."/>
            <person name="Kumar D."/>
            <person name="Ravi V."/>
            <person name="Vij S."/>
            <person name="Kapur A."/>
            <person name="Khurana P."/>
            <person name="Khurana P."/>
            <person name="Khurana J.P."/>
            <person name="Tyagi A.K."/>
            <person name="Gaikwad K."/>
            <person name="Singh A."/>
            <person name="Dalal V."/>
            <person name="Srivastava S."/>
            <person name="Dixit A."/>
            <person name="Pal A.K."/>
            <person name="Ghazi I.A."/>
            <person name="Yadav M."/>
            <person name="Pandit A."/>
            <person name="Bhargava A."/>
            <person name="Sureshbabu K."/>
            <person name="Batra K."/>
            <person name="Sharma T.R."/>
            <person name="Mohapatra T."/>
            <person name="Singh N.K."/>
            <person name="Messing J."/>
            <person name="Nelson A.B."/>
            <person name="Fuks G."/>
            <person name="Kavchok S."/>
            <person name="Keizer G."/>
            <person name="Linton E."/>
            <person name="Llaca V."/>
            <person name="Song R."/>
            <person name="Tanyolac B."/>
            <person name="Young S."/>
            <person name="Ho-Il K."/>
            <person name="Hahn J.H."/>
            <person name="Sangsakoo G."/>
            <person name="Vanavichit A."/>
            <person name="de Mattos Luiz.A.T."/>
            <person name="Zimmer P.D."/>
            <person name="Malone G."/>
            <person name="Dellagostin O."/>
            <person name="de Oliveira A.C."/>
            <person name="Bevan M."/>
            <person name="Bancroft I."/>
            <person name="Minx P."/>
            <person name="Cordum H."/>
            <person name="Wilson R."/>
            <person name="Cheng Z."/>
            <person name="Jin W."/>
            <person name="Jiang J."/>
            <person name="Leong S.A."/>
            <person name="Iwama H."/>
            <person name="Gojobori T."/>
            <person name="Itoh T."/>
            <person name="Niimura Y."/>
            <person name="Fujii Y."/>
            <person name="Habara T."/>
            <person name="Sakai H."/>
            <person name="Sato Y."/>
            <person name="Wilson G."/>
            <person name="Kumar K."/>
            <person name="McCouch S."/>
            <person name="Juretic N."/>
            <person name="Hoen D."/>
            <person name="Wright S."/>
            <person name="Bruskiewich R."/>
            <person name="Bureau T."/>
            <person name="Miyao A."/>
            <person name="Hirochika H."/>
            <person name="Nishikawa T."/>
            <person name="Kadowaki K."/>
            <person name="Sugiura M."/>
            <person name="Burr B."/>
            <person name="Sasaki T."/>
        </authorList>
    </citation>
    <scope>NUCLEOTIDE SEQUENCE [LARGE SCALE GENOMIC DNA]</scope>
    <source>
        <strain evidence="2">cv. Nipponbare</strain>
    </source>
</reference>
<protein>
    <submittedName>
        <fullName evidence="1">Gypsy-type retrotransposon protein</fullName>
    </submittedName>
</protein>
<sequence>MAQSSIVFNSFRIHVTGLDSIMGFTGMVAILRIDQLLNVEIAKFSNVMGNLGIKRVSLESYGEGHHSQLPNKTLNTEQVLWPVEQHLKTGVADDGLRHMIQDCPSLCLDFHDRNEEKCHVKVTLTSDCEDIPSVMFEAGGRRYAHACHEVAWVAIGELCDIYIEELVNTEYRYHPHKTHDRVQASYVDPEGIEDDATFCHVIELPWAMDETRIEAELATQDREDWNRGKIYKLQDKIDHLEKELLELKGEAPP</sequence>
<dbReference type="EMBL" id="AC097279">
    <property type="protein sequence ID" value="AAP04173.1"/>
    <property type="molecule type" value="Genomic_DNA"/>
</dbReference>
<proteinExistence type="predicted"/>
<dbReference type="Proteomes" id="UP000000763">
    <property type="component" value="Chromosome 3"/>
</dbReference>
<name>Q10K75_ORYSJ</name>
<evidence type="ECO:0000313" key="2">
    <source>
        <dbReference type="Proteomes" id="UP000000763"/>
    </source>
</evidence>
<reference evidence="2" key="2">
    <citation type="journal article" date="2008" name="Nucleic Acids Res.">
        <title>The rice annotation project database (RAP-DB): 2008 update.</title>
        <authorList>
            <consortium name="The rice annotation project (RAP)"/>
        </authorList>
    </citation>
    <scope>GENOME REANNOTATION</scope>
    <source>
        <strain evidence="2">cv. Nipponbare</strain>
    </source>
</reference>
<evidence type="ECO:0000313" key="1">
    <source>
        <dbReference type="EMBL" id="AAP04173.1"/>
    </source>
</evidence>